<evidence type="ECO:0000259" key="5">
    <source>
        <dbReference type="Pfam" id="PF25020"/>
    </source>
</evidence>
<dbReference type="PANTHER" id="PTHR11219">
    <property type="entry name" value="TENEURIN AND N-ACETYLGLUCOSAMINE-1-PHOSPHODIESTER ALPHA-N-ACETYLGLUCOSAMINIDASE"/>
    <property type="match status" value="1"/>
</dbReference>
<accession>T1B960</accession>
<dbReference type="GO" id="GO:0042803">
    <property type="term" value="F:protein homodimerization activity"/>
    <property type="evidence" value="ECO:0007669"/>
    <property type="project" value="TreeGrafter"/>
</dbReference>
<evidence type="ECO:0000313" key="6">
    <source>
        <dbReference type="EMBL" id="EQD49544.1"/>
    </source>
</evidence>
<evidence type="ECO:0000259" key="4">
    <source>
        <dbReference type="Pfam" id="PF24329"/>
    </source>
</evidence>
<keyword evidence="1" id="KW-0245">EGF-like domain</keyword>
<reference evidence="6" key="2">
    <citation type="journal article" date="2014" name="ISME J.">
        <title>Microbial stratification in low pH oxic and suboxic macroscopic growths along an acid mine drainage.</title>
        <authorList>
            <person name="Mendez-Garcia C."/>
            <person name="Mesa V."/>
            <person name="Sprenger R.R."/>
            <person name="Richter M."/>
            <person name="Diez M.S."/>
            <person name="Solano J."/>
            <person name="Bargiela R."/>
            <person name="Golyshina O.V."/>
            <person name="Manteca A."/>
            <person name="Ramos J.L."/>
            <person name="Gallego J.R."/>
            <person name="Llorente I."/>
            <person name="Martins Dos Santos V.A."/>
            <person name="Jensen O.N."/>
            <person name="Pelaez A.I."/>
            <person name="Sanchez J."/>
            <person name="Ferrer M."/>
        </authorList>
    </citation>
    <scope>NUCLEOTIDE SEQUENCE</scope>
</reference>
<keyword evidence="2" id="KW-0677">Repeat</keyword>
<feature type="domain" description="Teneurin 1-4-like FN-plug" evidence="4">
    <location>
        <begin position="390"/>
        <end position="455"/>
    </location>
</feature>
<dbReference type="GO" id="GO:0050839">
    <property type="term" value="F:cell adhesion molecule binding"/>
    <property type="evidence" value="ECO:0007669"/>
    <property type="project" value="TreeGrafter"/>
</dbReference>
<protein>
    <submittedName>
        <fullName evidence="6">YD repeat-containing protein</fullName>
    </submittedName>
</protein>
<feature type="non-terminal residue" evidence="6">
    <location>
        <position position="1"/>
    </location>
</feature>
<dbReference type="GO" id="GO:0043005">
    <property type="term" value="C:neuron projection"/>
    <property type="evidence" value="ECO:0007669"/>
    <property type="project" value="TreeGrafter"/>
</dbReference>
<sequence length="505" mass="53655">LGEEPFAEATAFLYSGSNPVQTGVQPGTILPDRAAVIRGRVLDQAGQPLAGVIVSVLNHPAYGYTVSRSSGRFDLAVDGGGWLTLDYEKTGYLEAERAVRTPLQDYAIAPTVALVRPDSRRNPVVFGAGAPLEVAEGSWESDASGRRRATVIFPAGTEATYVAPDGHSELLSRGDVRITEVTVGALGPEAMPAALPATSAYTYAVDLALGPELVGGGKVEFNQPVDLYVNDFLKFPAGTVVPVGTYRFGRGQWVAGANGIVLKVLGVQGGEAQIALSGQDVAATPAELAQYGFTGAELGALAQRYRPGTLLWRVPLRHFSVYDTNWAAYVPTSAPPRKSVVPRPDCPRVRTGCEILTESQALVEQIPLAGTGLTLEYDSARSTNRFSVDIPLTSSNPPSGISAIRLKVAVEGQSFEQTFAPGPDQSHRYVWNGLDAYGRPVAGHVVAQVSVGYVFPDFYYEGTPFFGAYGTGTFVTGENQRLGATVWRTYALPLGARPSNPYAVK</sequence>
<dbReference type="GO" id="GO:0007157">
    <property type="term" value="P:heterophilic cell-cell adhesion via plasma membrane cell adhesion molecules"/>
    <property type="evidence" value="ECO:0007669"/>
    <property type="project" value="TreeGrafter"/>
</dbReference>
<organism evidence="6">
    <name type="scientific">mine drainage metagenome</name>
    <dbReference type="NCBI Taxonomy" id="410659"/>
    <lineage>
        <taxon>unclassified sequences</taxon>
        <taxon>metagenomes</taxon>
        <taxon>ecological metagenomes</taxon>
    </lineage>
</organism>
<dbReference type="InterPro" id="IPR008969">
    <property type="entry name" value="CarboxyPept-like_regulatory"/>
</dbReference>
<reference evidence="6" key="1">
    <citation type="submission" date="2013-08" db="EMBL/GenBank/DDBJ databases">
        <authorList>
            <person name="Mendez C."/>
            <person name="Richter M."/>
            <person name="Ferrer M."/>
            <person name="Sanchez J."/>
        </authorList>
    </citation>
    <scope>NUCLEOTIDE SEQUENCE</scope>
</reference>
<evidence type="ECO:0000256" key="1">
    <source>
        <dbReference type="ARBA" id="ARBA00022536"/>
    </source>
</evidence>
<dbReference type="PANTHER" id="PTHR11219:SF69">
    <property type="entry name" value="TENEURIN-A"/>
    <property type="match status" value="1"/>
</dbReference>
<dbReference type="SUPFAM" id="SSF49464">
    <property type="entry name" value="Carboxypeptidase regulatory domain-like"/>
    <property type="match status" value="1"/>
</dbReference>
<dbReference type="AlphaFoldDB" id="T1B960"/>
<name>T1B960_9ZZZZ</name>
<evidence type="ECO:0000256" key="2">
    <source>
        <dbReference type="ARBA" id="ARBA00022737"/>
    </source>
</evidence>
<dbReference type="Pfam" id="PF24329">
    <property type="entry name" value="FN-plug_TEN1-4"/>
    <property type="match status" value="1"/>
</dbReference>
<evidence type="ECO:0000256" key="3">
    <source>
        <dbReference type="ARBA" id="ARBA00023157"/>
    </source>
</evidence>
<dbReference type="EMBL" id="AUZY01007537">
    <property type="protein sequence ID" value="EQD49544.1"/>
    <property type="molecule type" value="Genomic_DNA"/>
</dbReference>
<gene>
    <name evidence="6" type="ORF">B1B_11581</name>
</gene>
<dbReference type="InterPro" id="IPR057627">
    <property type="entry name" value="FN-plug_TEN1-4"/>
</dbReference>
<dbReference type="GO" id="GO:0046982">
    <property type="term" value="F:protein heterodimerization activity"/>
    <property type="evidence" value="ECO:0007669"/>
    <property type="project" value="TreeGrafter"/>
</dbReference>
<dbReference type="GO" id="GO:0048666">
    <property type="term" value="P:neuron development"/>
    <property type="evidence" value="ECO:0007669"/>
    <property type="project" value="TreeGrafter"/>
</dbReference>
<keyword evidence="3" id="KW-1015">Disulfide bond</keyword>
<dbReference type="InterPro" id="IPR056820">
    <property type="entry name" value="TEN_TTR-like"/>
</dbReference>
<feature type="domain" description="Teneurin TTR-like" evidence="5">
    <location>
        <begin position="32"/>
        <end position="113"/>
    </location>
</feature>
<dbReference type="InterPro" id="IPR051216">
    <property type="entry name" value="Teneurin"/>
</dbReference>
<dbReference type="Gene3D" id="2.60.40.1120">
    <property type="entry name" value="Carboxypeptidase-like, regulatory domain"/>
    <property type="match status" value="1"/>
</dbReference>
<comment type="caution">
    <text evidence="6">The sequence shown here is derived from an EMBL/GenBank/DDBJ whole genome shotgun (WGS) entry which is preliminary data.</text>
</comment>
<proteinExistence type="predicted"/>
<dbReference type="Pfam" id="PF25020">
    <property type="entry name" value="TTR_TEN1-4"/>
    <property type="match status" value="1"/>
</dbReference>